<sequence>MYICMSETDIGADTPTSKLCCASDNSGATATTTAASNADADADAIGSRGCGRNRERERERKQPPFIHHQSLTQIYKNPQAYYP</sequence>
<feature type="compositionally biased region" description="Basic and acidic residues" evidence="1">
    <location>
        <begin position="52"/>
        <end position="62"/>
    </location>
</feature>
<dbReference type="Proteomes" id="UP000046393">
    <property type="component" value="Unplaced"/>
</dbReference>
<feature type="region of interest" description="Disordered" evidence="1">
    <location>
        <begin position="32"/>
        <end position="83"/>
    </location>
</feature>
<organism evidence="2 3">
    <name type="scientific">Syphacia muris</name>
    <dbReference type="NCBI Taxonomy" id="451379"/>
    <lineage>
        <taxon>Eukaryota</taxon>
        <taxon>Metazoa</taxon>
        <taxon>Ecdysozoa</taxon>
        <taxon>Nematoda</taxon>
        <taxon>Chromadorea</taxon>
        <taxon>Rhabditida</taxon>
        <taxon>Spirurina</taxon>
        <taxon>Oxyuridomorpha</taxon>
        <taxon>Oxyuroidea</taxon>
        <taxon>Oxyuridae</taxon>
        <taxon>Syphacia</taxon>
    </lineage>
</organism>
<keyword evidence="2" id="KW-1185">Reference proteome</keyword>
<name>A0A0N5AYS5_9BILA</name>
<evidence type="ECO:0000313" key="3">
    <source>
        <dbReference type="WBParaSite" id="SMUV_0001012501-mRNA-1"/>
    </source>
</evidence>
<protein>
    <submittedName>
        <fullName evidence="3">Uncharacterized protein</fullName>
    </submittedName>
</protein>
<dbReference type="WBParaSite" id="SMUV_0001012501-mRNA-1">
    <property type="protein sequence ID" value="SMUV_0001012501-mRNA-1"/>
    <property type="gene ID" value="SMUV_0001012501"/>
</dbReference>
<evidence type="ECO:0000313" key="2">
    <source>
        <dbReference type="Proteomes" id="UP000046393"/>
    </source>
</evidence>
<accession>A0A0N5AYS5</accession>
<reference evidence="3" key="1">
    <citation type="submission" date="2017-02" db="UniProtKB">
        <authorList>
            <consortium name="WormBaseParasite"/>
        </authorList>
    </citation>
    <scope>IDENTIFICATION</scope>
</reference>
<dbReference type="AlphaFoldDB" id="A0A0N5AYS5"/>
<proteinExistence type="predicted"/>
<feature type="compositionally biased region" description="Low complexity" evidence="1">
    <location>
        <begin position="32"/>
        <end position="47"/>
    </location>
</feature>
<evidence type="ECO:0000256" key="1">
    <source>
        <dbReference type="SAM" id="MobiDB-lite"/>
    </source>
</evidence>